<evidence type="ECO:0000313" key="4">
    <source>
        <dbReference type="Proteomes" id="UP000032352"/>
    </source>
</evidence>
<reference evidence="3 4" key="2">
    <citation type="journal article" date="2022" name="Mar. Drugs">
        <title>Bioassay-Guided Fractionation Leads to the Detection of Cholic Acid Generated by the Rare Thalassomonas sp.</title>
        <authorList>
            <person name="Pheiffer F."/>
            <person name="Schneider Y.K."/>
            <person name="Hansen E.H."/>
            <person name="Andersen J.H."/>
            <person name="Isaksson J."/>
            <person name="Busche T."/>
            <person name="R C."/>
            <person name="Kalinowski J."/>
            <person name="Zyl L.V."/>
            <person name="Trindade M."/>
        </authorList>
    </citation>
    <scope>NUCLEOTIDE SEQUENCE [LARGE SCALE GENOMIC DNA]</scope>
    <source>
        <strain evidence="3 4">XOM25</strain>
    </source>
</reference>
<evidence type="ECO:0000256" key="1">
    <source>
        <dbReference type="SAM" id="MobiDB-lite"/>
    </source>
</evidence>
<evidence type="ECO:0000313" key="3">
    <source>
        <dbReference type="EMBL" id="WDE08007.1"/>
    </source>
</evidence>
<protein>
    <submittedName>
        <fullName evidence="3">YcaO-like family protein</fullName>
    </submittedName>
</protein>
<dbReference type="Pfam" id="PF02624">
    <property type="entry name" value="YcaO"/>
    <property type="match status" value="1"/>
</dbReference>
<dbReference type="EMBL" id="CP059733">
    <property type="protein sequence ID" value="WDE08007.1"/>
    <property type="molecule type" value="Genomic_DNA"/>
</dbReference>
<dbReference type="Gene3D" id="3.30.1330.230">
    <property type="match status" value="1"/>
</dbReference>
<evidence type="ECO:0000259" key="2">
    <source>
        <dbReference type="PROSITE" id="PS51664"/>
    </source>
</evidence>
<dbReference type="PANTHER" id="PTHR37809">
    <property type="entry name" value="RIBOSOMAL PROTEIN S12 METHYLTHIOTRANSFERASE ACCESSORY FACTOR YCAO"/>
    <property type="match status" value="1"/>
</dbReference>
<feature type="compositionally biased region" description="Basic and acidic residues" evidence="1">
    <location>
        <begin position="212"/>
        <end position="223"/>
    </location>
</feature>
<feature type="domain" description="YcaO" evidence="2">
    <location>
        <begin position="67"/>
        <end position="430"/>
    </location>
</feature>
<dbReference type="PANTHER" id="PTHR37809:SF1">
    <property type="entry name" value="RIBOSOMAL PROTEIN S12 METHYLTHIOTRANSFERASE ACCESSORY FACTOR YCAO"/>
    <property type="match status" value="1"/>
</dbReference>
<proteinExistence type="predicted"/>
<dbReference type="InterPro" id="IPR003776">
    <property type="entry name" value="YcaO-like_dom"/>
</dbReference>
<organism evidence="3 4">
    <name type="scientific">Thalassomonas viridans</name>
    <dbReference type="NCBI Taxonomy" id="137584"/>
    <lineage>
        <taxon>Bacteria</taxon>
        <taxon>Pseudomonadati</taxon>
        <taxon>Pseudomonadota</taxon>
        <taxon>Gammaproteobacteria</taxon>
        <taxon>Alteromonadales</taxon>
        <taxon>Colwelliaceae</taxon>
        <taxon>Thalassomonas</taxon>
    </lineage>
</organism>
<dbReference type="PROSITE" id="PS51664">
    <property type="entry name" value="YCAO"/>
    <property type="match status" value="1"/>
</dbReference>
<gene>
    <name evidence="3" type="ORF">SG34_014590</name>
</gene>
<dbReference type="RefSeq" id="WP_044840170.1">
    <property type="nucleotide sequence ID" value="NZ_CP059733.1"/>
</dbReference>
<dbReference type="KEGG" id="tvd:SG34_014590"/>
<dbReference type="AlphaFoldDB" id="A0AAF0C9Y3"/>
<feature type="region of interest" description="Disordered" evidence="1">
    <location>
        <begin position="204"/>
        <end position="224"/>
    </location>
</feature>
<dbReference type="Proteomes" id="UP000032352">
    <property type="component" value="Chromosome"/>
</dbReference>
<accession>A0AAF0C9Y3</accession>
<sequence>MTQDSFKSYAKGTHRARSPEETLALMRPHMTAMGITRIANVTGLDEIGIPVVTVCRPNSRAVSVAQGKGPDLVSAKVSGLMEAIETYHGEHIDLPLRLASYREMKANHAVVDVGRLPKLSVSCFHQDLPILWVEGRDYSSGQSVYVPYEMVHCNYNLPLPTGSGAFMMSTNGLASGNHELEAVVHGLCELIERDATSLWQMRRHTRAANQAPEKKKGEEKGDEAPDPCMLNLASVDDPACLKVLSLFAQAGIAVAVWDTTSDLGIPSFYCTIINKEVSELRPLYPASGAGTHPCKAVALLRALTEAAQTRLTMISGSRDDVTVNEYNHGQNIKFQQRILSWVSQEQKLRSYREIPSWSHETFVQDMQLLTDKLSARGLDQVITVDLSKSSFNIPVVRVIVPGLEGIQDVPGYVPGQRAQQVFKNISNEAS</sequence>
<reference evidence="3 4" key="1">
    <citation type="journal article" date="2015" name="Genome Announc.">
        <title>Draft Genome Sequences of Marine Isolates of Thalassomonas viridans and Thalassomonas actiniarum.</title>
        <authorList>
            <person name="Olonade I."/>
            <person name="van Zyl L.J."/>
            <person name="Trindade M."/>
        </authorList>
    </citation>
    <scope>NUCLEOTIDE SEQUENCE [LARGE SCALE GENOMIC DNA]</scope>
    <source>
        <strain evidence="3 4">XOM25</strain>
    </source>
</reference>
<name>A0AAF0C9Y3_9GAMM</name>
<dbReference type="NCBIfam" id="TIGR00702">
    <property type="entry name" value="YcaO-type kinase domain"/>
    <property type="match status" value="1"/>
</dbReference>
<keyword evidence="4" id="KW-1185">Reference proteome</keyword>